<comment type="subcellular location">
    <subcellularLocation>
        <location evidence="1">Cell outer membrane</location>
    </subcellularLocation>
</comment>
<evidence type="ECO:0000256" key="1">
    <source>
        <dbReference type="ARBA" id="ARBA00004442"/>
    </source>
</evidence>
<dbReference type="AlphaFoldDB" id="A0A7C3CBH9"/>
<dbReference type="PRINTS" id="PR01023">
    <property type="entry name" value="NAFLGMOTY"/>
</dbReference>
<dbReference type="InterPro" id="IPR006665">
    <property type="entry name" value="OmpA-like"/>
</dbReference>
<feature type="domain" description="OmpA-like" evidence="5">
    <location>
        <begin position="120"/>
        <end position="238"/>
    </location>
</feature>
<accession>A0A7C3CBH9</accession>
<keyword evidence="2 4" id="KW-0472">Membrane</keyword>
<evidence type="ECO:0000256" key="2">
    <source>
        <dbReference type="ARBA" id="ARBA00023136"/>
    </source>
</evidence>
<evidence type="ECO:0000256" key="4">
    <source>
        <dbReference type="PROSITE-ProRule" id="PRU00473"/>
    </source>
</evidence>
<name>A0A7C3CBH9_9PROT</name>
<dbReference type="GO" id="GO:0009279">
    <property type="term" value="C:cell outer membrane"/>
    <property type="evidence" value="ECO:0007669"/>
    <property type="project" value="UniProtKB-SubCell"/>
</dbReference>
<dbReference type="Gene3D" id="3.30.1330.60">
    <property type="entry name" value="OmpA-like domain"/>
    <property type="match status" value="1"/>
</dbReference>
<sequence>NGYVSSAAEREAVLAKAESLFAGKVKDETLKIALGAPNGEWGNVIMGALGTLNKLDMGNLSMENQNILMTGLTTSEDVRAAVNAEALSLPEGYSGAANIRVPNTQAVNVGEINSEAACQSLFGKLKGEKKIVFASNRAEINGDSSFALLNALAAAAKQCSSFNIGVAGYTDSDGDAAYNLDLSQRRAGAVVQYLVENGVNAANVRAIGYGEQNPISDNDTPEGKARNRRIEFKITKSN</sequence>
<organism evidence="6">
    <name type="scientific">Hellea balneolensis</name>
    <dbReference type="NCBI Taxonomy" id="287478"/>
    <lineage>
        <taxon>Bacteria</taxon>
        <taxon>Pseudomonadati</taxon>
        <taxon>Pseudomonadota</taxon>
        <taxon>Alphaproteobacteria</taxon>
        <taxon>Maricaulales</taxon>
        <taxon>Robiginitomaculaceae</taxon>
        <taxon>Hellea</taxon>
    </lineage>
</organism>
<gene>
    <name evidence="6" type="ORF">ENJ46_01255</name>
</gene>
<protein>
    <submittedName>
        <fullName evidence="6">OmpA family protein</fullName>
    </submittedName>
</protein>
<feature type="non-terminal residue" evidence="6">
    <location>
        <position position="1"/>
    </location>
</feature>
<evidence type="ECO:0000259" key="5">
    <source>
        <dbReference type="PROSITE" id="PS51123"/>
    </source>
</evidence>
<evidence type="ECO:0000256" key="3">
    <source>
        <dbReference type="ARBA" id="ARBA00023237"/>
    </source>
</evidence>
<keyword evidence="3" id="KW-0998">Cell outer membrane</keyword>
<dbReference type="EMBL" id="DRMN01000087">
    <property type="protein sequence ID" value="HFB54525.1"/>
    <property type="molecule type" value="Genomic_DNA"/>
</dbReference>
<reference evidence="6" key="1">
    <citation type="journal article" date="2020" name="mSystems">
        <title>Genome- and Community-Level Interaction Insights into Carbon Utilization and Element Cycling Functions of Hydrothermarchaeota in Hydrothermal Sediment.</title>
        <authorList>
            <person name="Zhou Z."/>
            <person name="Liu Y."/>
            <person name="Xu W."/>
            <person name="Pan J."/>
            <person name="Luo Z.H."/>
            <person name="Li M."/>
        </authorList>
    </citation>
    <scope>NUCLEOTIDE SEQUENCE [LARGE SCALE GENOMIC DNA]</scope>
    <source>
        <strain evidence="6">HyVt-489</strain>
    </source>
</reference>
<dbReference type="InterPro" id="IPR050330">
    <property type="entry name" value="Bact_OuterMem_StrucFunc"/>
</dbReference>
<evidence type="ECO:0000313" key="6">
    <source>
        <dbReference type="EMBL" id="HFB54525.1"/>
    </source>
</evidence>
<comment type="caution">
    <text evidence="6">The sequence shown here is derived from an EMBL/GenBank/DDBJ whole genome shotgun (WGS) entry which is preliminary data.</text>
</comment>
<dbReference type="CDD" id="cd07185">
    <property type="entry name" value="OmpA_C-like"/>
    <property type="match status" value="1"/>
</dbReference>
<proteinExistence type="predicted"/>
<dbReference type="Gene3D" id="3.40.1520.20">
    <property type="match status" value="1"/>
</dbReference>
<dbReference type="InterPro" id="IPR006664">
    <property type="entry name" value="OMP_bac"/>
</dbReference>
<dbReference type="Proteomes" id="UP000886042">
    <property type="component" value="Unassembled WGS sequence"/>
</dbReference>
<dbReference type="SUPFAM" id="SSF103088">
    <property type="entry name" value="OmpA-like"/>
    <property type="match status" value="1"/>
</dbReference>
<dbReference type="Pfam" id="PF00691">
    <property type="entry name" value="OmpA"/>
    <property type="match status" value="1"/>
</dbReference>
<dbReference type="PANTHER" id="PTHR30329">
    <property type="entry name" value="STATOR ELEMENT OF FLAGELLAR MOTOR COMPLEX"/>
    <property type="match status" value="1"/>
</dbReference>
<dbReference type="PANTHER" id="PTHR30329:SF21">
    <property type="entry name" value="LIPOPROTEIN YIAD-RELATED"/>
    <property type="match status" value="1"/>
</dbReference>
<dbReference type="PROSITE" id="PS51123">
    <property type="entry name" value="OMPA_2"/>
    <property type="match status" value="1"/>
</dbReference>
<dbReference type="PRINTS" id="PR01021">
    <property type="entry name" value="OMPADOMAIN"/>
</dbReference>
<dbReference type="InterPro" id="IPR036737">
    <property type="entry name" value="OmpA-like_sf"/>
</dbReference>